<keyword evidence="2" id="KW-1003">Cell membrane</keyword>
<gene>
    <name evidence="9" type="ORF">HNR65_002540</name>
</gene>
<sequence>MIQDLFTALYRMSQYFESGGIVMFPLAALSLVMWLLIIDRVLHFRRLYRKNMSSKAAWAHISENRMPDPAHYQGAISVLVAEFIRSRSGDPVLDRFILDETVLKINRSMDDHLATIGALAASAPLMGLLGTVIGMIVTFDVIAVFGTGNARAMAGGISEALITTQTGLLVAIPGMYMKGFLERRAQKLKQRTAVIGYYLRRHL</sequence>
<keyword evidence="6" id="KW-0653">Protein transport</keyword>
<evidence type="ECO:0000313" key="9">
    <source>
        <dbReference type="EMBL" id="MBA2882199.1"/>
    </source>
</evidence>
<evidence type="ECO:0000256" key="2">
    <source>
        <dbReference type="ARBA" id="ARBA00022475"/>
    </source>
</evidence>
<dbReference type="PANTHER" id="PTHR30625">
    <property type="entry name" value="PROTEIN TOLQ"/>
    <property type="match status" value="1"/>
</dbReference>
<dbReference type="GO" id="GO:0005886">
    <property type="term" value="C:plasma membrane"/>
    <property type="evidence" value="ECO:0007669"/>
    <property type="project" value="UniProtKB-SubCell"/>
</dbReference>
<comment type="similarity">
    <text evidence="6">Belongs to the exbB/tolQ family.</text>
</comment>
<feature type="transmembrane region" description="Helical" evidence="7">
    <location>
        <begin position="20"/>
        <end position="42"/>
    </location>
</feature>
<keyword evidence="10" id="KW-1185">Reference proteome</keyword>
<feature type="transmembrane region" description="Helical" evidence="7">
    <location>
        <begin position="157"/>
        <end position="181"/>
    </location>
</feature>
<dbReference type="PANTHER" id="PTHR30625:SF11">
    <property type="entry name" value="MOTA_TOLQ_EXBB PROTON CHANNEL DOMAIN-CONTAINING PROTEIN"/>
    <property type="match status" value="1"/>
</dbReference>
<evidence type="ECO:0000256" key="4">
    <source>
        <dbReference type="ARBA" id="ARBA00022989"/>
    </source>
</evidence>
<evidence type="ECO:0000256" key="7">
    <source>
        <dbReference type="SAM" id="Phobius"/>
    </source>
</evidence>
<comment type="subcellular location">
    <subcellularLocation>
        <location evidence="1">Cell membrane</location>
        <topology evidence="1">Multi-pass membrane protein</topology>
    </subcellularLocation>
    <subcellularLocation>
        <location evidence="6">Membrane</location>
        <topology evidence="6">Multi-pass membrane protein</topology>
    </subcellularLocation>
</comment>
<evidence type="ECO:0000256" key="1">
    <source>
        <dbReference type="ARBA" id="ARBA00004651"/>
    </source>
</evidence>
<evidence type="ECO:0000259" key="8">
    <source>
        <dbReference type="Pfam" id="PF01618"/>
    </source>
</evidence>
<feature type="domain" description="MotA/TolQ/ExbB proton channel" evidence="8">
    <location>
        <begin position="90"/>
        <end position="191"/>
    </location>
</feature>
<keyword evidence="4 7" id="KW-1133">Transmembrane helix</keyword>
<reference evidence="9 10" key="1">
    <citation type="submission" date="2020-07" db="EMBL/GenBank/DDBJ databases">
        <title>Genomic Encyclopedia of Type Strains, Phase IV (KMG-IV): sequencing the most valuable type-strain genomes for metagenomic binning, comparative biology and taxonomic classification.</title>
        <authorList>
            <person name="Goeker M."/>
        </authorList>
    </citation>
    <scope>NUCLEOTIDE SEQUENCE [LARGE SCALE GENOMIC DNA]</scope>
    <source>
        <strain evidence="9 10">DSM 17721</strain>
    </source>
</reference>
<name>A0A7W0HLC9_9BACT</name>
<dbReference type="Pfam" id="PF01618">
    <property type="entry name" value="MotA_ExbB"/>
    <property type="match status" value="1"/>
</dbReference>
<accession>A0A7W0HLC9</accession>
<protein>
    <submittedName>
        <fullName evidence="9">Biopolymer transport protein ExbB</fullName>
    </submittedName>
</protein>
<dbReference type="InterPro" id="IPR050790">
    <property type="entry name" value="ExbB/TolQ_transport"/>
</dbReference>
<dbReference type="InterPro" id="IPR002898">
    <property type="entry name" value="MotA_ExbB_proton_chnl"/>
</dbReference>
<comment type="caution">
    <text evidence="9">The sequence shown here is derived from an EMBL/GenBank/DDBJ whole genome shotgun (WGS) entry which is preliminary data.</text>
</comment>
<evidence type="ECO:0000256" key="3">
    <source>
        <dbReference type="ARBA" id="ARBA00022692"/>
    </source>
</evidence>
<keyword evidence="5 7" id="KW-0472">Membrane</keyword>
<dbReference type="GO" id="GO:0017038">
    <property type="term" value="P:protein import"/>
    <property type="evidence" value="ECO:0007669"/>
    <property type="project" value="TreeGrafter"/>
</dbReference>
<feature type="transmembrane region" description="Helical" evidence="7">
    <location>
        <begin position="113"/>
        <end position="137"/>
    </location>
</feature>
<organism evidence="9 10">
    <name type="scientific">Desulfosalsimonas propionicica</name>
    <dbReference type="NCBI Taxonomy" id="332175"/>
    <lineage>
        <taxon>Bacteria</taxon>
        <taxon>Pseudomonadati</taxon>
        <taxon>Thermodesulfobacteriota</taxon>
        <taxon>Desulfobacteria</taxon>
        <taxon>Desulfobacterales</taxon>
        <taxon>Desulfosalsimonadaceae</taxon>
        <taxon>Desulfosalsimonas</taxon>
    </lineage>
</organism>
<evidence type="ECO:0000313" key="10">
    <source>
        <dbReference type="Proteomes" id="UP000525298"/>
    </source>
</evidence>
<dbReference type="AlphaFoldDB" id="A0A7W0HLC9"/>
<dbReference type="EMBL" id="JACDUS010000007">
    <property type="protein sequence ID" value="MBA2882199.1"/>
    <property type="molecule type" value="Genomic_DNA"/>
</dbReference>
<evidence type="ECO:0000256" key="5">
    <source>
        <dbReference type="ARBA" id="ARBA00023136"/>
    </source>
</evidence>
<keyword evidence="3 7" id="KW-0812">Transmembrane</keyword>
<keyword evidence="6" id="KW-0813">Transport</keyword>
<evidence type="ECO:0000256" key="6">
    <source>
        <dbReference type="RuleBase" id="RU004057"/>
    </source>
</evidence>
<dbReference type="Proteomes" id="UP000525298">
    <property type="component" value="Unassembled WGS sequence"/>
</dbReference>
<proteinExistence type="inferred from homology"/>
<dbReference type="RefSeq" id="WP_232364760.1">
    <property type="nucleotide sequence ID" value="NZ_JACDUS010000007.1"/>
</dbReference>